<feature type="compositionally biased region" description="Pro residues" evidence="1">
    <location>
        <begin position="322"/>
        <end position="337"/>
    </location>
</feature>
<dbReference type="AlphaFoldDB" id="Q1EPG0"/>
<dbReference type="GO" id="GO:0006952">
    <property type="term" value="P:defense response"/>
    <property type="evidence" value="ECO:0007669"/>
    <property type="project" value="InterPro"/>
</dbReference>
<dbReference type="SMART" id="SM00239">
    <property type="entry name" value="C2"/>
    <property type="match status" value="1"/>
</dbReference>
<dbReference type="EMBL" id="AC186747">
    <property type="protein sequence ID" value="ABF69997.1"/>
    <property type="molecule type" value="Genomic_DNA"/>
</dbReference>
<name>Q1EPG0_MUSAC</name>
<reference evidence="3" key="1">
    <citation type="submission" date="2006-05" db="EMBL/GenBank/DDBJ databases">
        <authorList>
            <person name="Ciampi A.Y."/>
            <person name="Santos C.M.R."/>
            <person name="da Silva F.R."/>
            <person name="Pappas G.J. Jr"/>
            <person name="Ronning C.M."/>
            <person name="Cheung F."/>
            <person name="Haas B.J."/>
            <person name="Piffanelli P."/>
            <person name="Town C.D."/>
            <person name="Miller R.N.G."/>
            <person name="Souza M.T. Jr."/>
        </authorList>
    </citation>
    <scope>NUCLEOTIDE SEQUENCE</scope>
</reference>
<evidence type="ECO:0000313" key="3">
    <source>
        <dbReference type="EMBL" id="ABF69997.1"/>
    </source>
</evidence>
<dbReference type="InterPro" id="IPR035892">
    <property type="entry name" value="C2_domain_sf"/>
</dbReference>
<feature type="compositionally biased region" description="Low complexity" evidence="1">
    <location>
        <begin position="311"/>
        <end position="321"/>
    </location>
</feature>
<dbReference type="SUPFAM" id="SSF49562">
    <property type="entry name" value="C2 domain (Calcium/lipid-binding domain, CaLB)"/>
    <property type="match status" value="1"/>
</dbReference>
<dbReference type="CDD" id="cd04051">
    <property type="entry name" value="C2_SRC2_like"/>
    <property type="match status" value="1"/>
</dbReference>
<protein>
    <submittedName>
        <fullName evidence="3">C2 domain-containing protein / XYPPX domain-containing protein</fullName>
    </submittedName>
</protein>
<evidence type="ECO:0000259" key="2">
    <source>
        <dbReference type="PROSITE" id="PS50004"/>
    </source>
</evidence>
<dbReference type="Gene3D" id="2.60.40.150">
    <property type="entry name" value="C2 domain"/>
    <property type="match status" value="1"/>
</dbReference>
<feature type="domain" description="C2" evidence="2">
    <location>
        <begin position="21"/>
        <end position="148"/>
    </location>
</feature>
<proteinExistence type="predicted"/>
<accession>Q1EPG0</accession>
<dbReference type="PANTHER" id="PTHR32246:SF173">
    <property type="entry name" value="C2 DOMAIN-CONTAINING PROTEIN"/>
    <property type="match status" value="1"/>
</dbReference>
<dbReference type="PRINTS" id="PR01217">
    <property type="entry name" value="PRICHEXTENSN"/>
</dbReference>
<feature type="compositionally biased region" description="Pro residues" evidence="1">
    <location>
        <begin position="291"/>
        <end position="310"/>
    </location>
</feature>
<gene>
    <name evidence="3" type="ORF">MA4_106O17.64</name>
</gene>
<dbReference type="Pfam" id="PF00168">
    <property type="entry name" value="C2"/>
    <property type="match status" value="1"/>
</dbReference>
<dbReference type="InterPro" id="IPR000008">
    <property type="entry name" value="C2_dom"/>
</dbReference>
<dbReference type="PROSITE" id="PS50004">
    <property type="entry name" value="C2"/>
    <property type="match status" value="1"/>
</dbReference>
<evidence type="ECO:0000256" key="1">
    <source>
        <dbReference type="SAM" id="MobiDB-lite"/>
    </source>
</evidence>
<dbReference type="InterPro" id="IPR044750">
    <property type="entry name" value="C2_SRC2/BAP"/>
</dbReference>
<organism evidence="3">
    <name type="scientific">Musa acuminata</name>
    <name type="common">Banana</name>
    <name type="synonym">Musa cavendishii</name>
    <dbReference type="NCBI Taxonomy" id="4641"/>
    <lineage>
        <taxon>Eukaryota</taxon>
        <taxon>Viridiplantae</taxon>
        <taxon>Streptophyta</taxon>
        <taxon>Embryophyta</taxon>
        <taxon>Tracheophyta</taxon>
        <taxon>Spermatophyta</taxon>
        <taxon>Magnoliopsida</taxon>
        <taxon>Liliopsida</taxon>
        <taxon>Zingiberales</taxon>
        <taxon>Musaceae</taxon>
        <taxon>Musa</taxon>
    </lineage>
</organism>
<feature type="region of interest" description="Disordered" evidence="1">
    <location>
        <begin position="247"/>
        <end position="337"/>
    </location>
</feature>
<sequence>MAVDDGVDRAVGRRRQWRRVKVGSLWREEMRGRAVRMAAYRTIEMTLISAKDLNDVNVFSKMDVYAVVSIAGDPRSSQRTPTDKNGGKSPSWNATLRFYVPVDPAAAGRLVLHVLLRAERTLGDRDVGEVQIPLKELLVDGGGKPSSGPQFVSYQVRKTGSGKPKGVLNLSYKFLDAPAAAADHAPPPPVAYPAAAPPPAGYPAPGTDSKPAFAYPAAAPPPPVGYPAPGTDSKPAFAYPAAAPPPPAGYPAPGTDSKPANPVTVNPAPGSSGPAYPPPGKDFKTGEPATAYPPPGPSEPYPHAYPPPPQYGYAAPPAGYGYPPPPQQYGYAPPPSGYGYPPPQAGYGYGAAQPPKKNKFGGGMGAGLGAGLLGGAIGGLLIGDMVSDAGSYDAGYDAGFDDAGGFDF</sequence>
<dbReference type="PANTHER" id="PTHR32246">
    <property type="entry name" value="INGRESSION PROTEIN FIC1"/>
    <property type="match status" value="1"/>
</dbReference>